<dbReference type="RefSeq" id="WP_280525282.1">
    <property type="nucleotide sequence ID" value="NZ_BJXL01000148.1"/>
</dbReference>
<keyword evidence="1" id="KW-1133">Transmembrane helix</keyword>
<accession>A0A511R5Q4</accession>
<protein>
    <submittedName>
        <fullName evidence="2">Uncharacterized protein</fullName>
    </submittedName>
</protein>
<feature type="transmembrane region" description="Helical" evidence="1">
    <location>
        <begin position="20"/>
        <end position="37"/>
    </location>
</feature>
<gene>
    <name evidence="2" type="ORF">MHY01S_30960</name>
</gene>
<dbReference type="AlphaFoldDB" id="A0A511R5Q4"/>
<keyword evidence="1" id="KW-0472">Membrane</keyword>
<evidence type="ECO:0000313" key="3">
    <source>
        <dbReference type="Proteomes" id="UP000321197"/>
    </source>
</evidence>
<evidence type="ECO:0000313" key="2">
    <source>
        <dbReference type="EMBL" id="GEM84930.1"/>
    </source>
</evidence>
<name>A0A511R5Q4_9DEIN</name>
<sequence>MTLEHVTLIWQSGVDFGFKAGVAVGVVAGVALAWLWGRWVRSR</sequence>
<organism evidence="2 3">
    <name type="scientific">Meiothermus hypogaeus NBRC 106114</name>
    <dbReference type="NCBI Taxonomy" id="1227553"/>
    <lineage>
        <taxon>Bacteria</taxon>
        <taxon>Thermotogati</taxon>
        <taxon>Deinococcota</taxon>
        <taxon>Deinococci</taxon>
        <taxon>Thermales</taxon>
        <taxon>Thermaceae</taxon>
        <taxon>Meiothermus</taxon>
    </lineage>
</organism>
<evidence type="ECO:0000256" key="1">
    <source>
        <dbReference type="SAM" id="Phobius"/>
    </source>
</evidence>
<comment type="caution">
    <text evidence="2">The sequence shown here is derived from an EMBL/GenBank/DDBJ whole genome shotgun (WGS) entry which is preliminary data.</text>
</comment>
<dbReference type="Proteomes" id="UP000321197">
    <property type="component" value="Unassembled WGS sequence"/>
</dbReference>
<keyword evidence="1" id="KW-0812">Transmembrane</keyword>
<reference evidence="2 3" key="1">
    <citation type="submission" date="2019-07" db="EMBL/GenBank/DDBJ databases">
        <title>Whole genome shotgun sequence of Meiothermus hypogaeus NBRC 106114.</title>
        <authorList>
            <person name="Hosoyama A."/>
            <person name="Uohara A."/>
            <person name="Ohji S."/>
            <person name="Ichikawa N."/>
        </authorList>
    </citation>
    <scope>NUCLEOTIDE SEQUENCE [LARGE SCALE GENOMIC DNA]</scope>
    <source>
        <strain evidence="2 3">NBRC 106114</strain>
    </source>
</reference>
<proteinExistence type="predicted"/>
<dbReference type="EMBL" id="BJXL01000148">
    <property type="protein sequence ID" value="GEM84930.1"/>
    <property type="molecule type" value="Genomic_DNA"/>
</dbReference>